<keyword evidence="3 5" id="KW-0560">Oxidoreductase</keyword>
<dbReference type="Gene3D" id="2.60.120.330">
    <property type="entry name" value="B-lactam Antibiotic, Isopenicillin N Synthase, Chain"/>
    <property type="match status" value="1"/>
</dbReference>
<dbReference type="Pfam" id="PF14226">
    <property type="entry name" value="DIOX_N"/>
    <property type="match status" value="1"/>
</dbReference>
<accession>A0AA39DN79</accession>
<reference evidence="7 8" key="1">
    <citation type="journal article" date="2023" name="BMC Biotechnol.">
        <title>Vitis rotundifolia cv Carlos genome sequencing.</title>
        <authorList>
            <person name="Huff M."/>
            <person name="Hulse-Kemp A."/>
            <person name="Scheffler B."/>
            <person name="Youngblood R."/>
            <person name="Simpson S."/>
            <person name="Babiker E."/>
            <person name="Staton M."/>
        </authorList>
    </citation>
    <scope>NUCLEOTIDE SEQUENCE [LARGE SCALE GENOMIC DNA]</scope>
    <source>
        <tissue evidence="7">Leaf</tissue>
    </source>
</reference>
<keyword evidence="8" id="KW-1185">Reference proteome</keyword>
<evidence type="ECO:0000256" key="4">
    <source>
        <dbReference type="ARBA" id="ARBA00023004"/>
    </source>
</evidence>
<evidence type="ECO:0000313" key="7">
    <source>
        <dbReference type="EMBL" id="KAJ9690851.1"/>
    </source>
</evidence>
<evidence type="ECO:0000256" key="3">
    <source>
        <dbReference type="ARBA" id="ARBA00023002"/>
    </source>
</evidence>
<dbReference type="InterPro" id="IPR044861">
    <property type="entry name" value="IPNS-like_FE2OG_OXY"/>
</dbReference>
<dbReference type="Pfam" id="PF03171">
    <property type="entry name" value="2OG-FeII_Oxy"/>
    <property type="match status" value="1"/>
</dbReference>
<protein>
    <recommendedName>
        <fullName evidence="6">Fe2OG dioxygenase domain-containing protein</fullName>
    </recommendedName>
</protein>
<keyword evidence="4 5" id="KW-0408">Iron</keyword>
<dbReference type="PROSITE" id="PS51471">
    <property type="entry name" value="FE2OG_OXY"/>
    <property type="match status" value="1"/>
</dbReference>
<evidence type="ECO:0000256" key="2">
    <source>
        <dbReference type="ARBA" id="ARBA00022723"/>
    </source>
</evidence>
<dbReference type="InterPro" id="IPR005123">
    <property type="entry name" value="Oxoglu/Fe-dep_dioxygenase_dom"/>
</dbReference>
<comment type="similarity">
    <text evidence="1 5">Belongs to the iron/ascorbate-dependent oxidoreductase family.</text>
</comment>
<evidence type="ECO:0000313" key="8">
    <source>
        <dbReference type="Proteomes" id="UP001168098"/>
    </source>
</evidence>
<dbReference type="InterPro" id="IPR026992">
    <property type="entry name" value="DIOX_N"/>
</dbReference>
<dbReference type="InterPro" id="IPR050295">
    <property type="entry name" value="Plant_2OG-oxidoreductases"/>
</dbReference>
<feature type="domain" description="Fe2OG dioxygenase" evidence="6">
    <location>
        <begin position="205"/>
        <end position="305"/>
    </location>
</feature>
<dbReference type="EMBL" id="JARBHA010000010">
    <property type="protein sequence ID" value="KAJ9690851.1"/>
    <property type="molecule type" value="Genomic_DNA"/>
</dbReference>
<dbReference type="GO" id="GO:0046872">
    <property type="term" value="F:metal ion binding"/>
    <property type="evidence" value="ECO:0007669"/>
    <property type="project" value="UniProtKB-KW"/>
</dbReference>
<dbReference type="PANTHER" id="PTHR47991">
    <property type="entry name" value="OXOGLUTARATE/IRON-DEPENDENT DIOXYGENASE"/>
    <property type="match status" value="1"/>
</dbReference>
<proteinExistence type="inferred from homology"/>
<dbReference type="Proteomes" id="UP001168098">
    <property type="component" value="Unassembled WGS sequence"/>
</dbReference>
<dbReference type="InterPro" id="IPR027443">
    <property type="entry name" value="IPNS-like_sf"/>
</dbReference>
<name>A0AA39DN79_VITRO</name>
<evidence type="ECO:0000256" key="5">
    <source>
        <dbReference type="RuleBase" id="RU003682"/>
    </source>
</evidence>
<sequence length="362" mass="40871">MAESSSFSSVPPILSVQELAKEPMTAVPQPFILDDPELPLDISNRASLPTIPTIDMKHLIMSETTDFELENLHSTCREWGAFQLVNHGVSSSLVEKLKSEIGEFYRLPLEEKMKYKIRPGSVEGYGLSLIRSQDQKLDWGDRFYMITNPFHRRNPHLLSELPPSLRDTLESYLSEMQKLAMTLLGFMAKALNLDKRDMEELFDDGMQSVRITYYPPCPQPELVMGLTPHSDASGITILLQVNGVDGLQVKKDGVWIPVNFLPDAFVVNLGDILEIVSNGVYNSIEHRAMANSVTERISIAMFFNTKFSAEIGPAIGLINPQNPPLFKRVGMEKYFRDFFARKLEGKAYLEYMKIKNGEGDTD</sequence>
<keyword evidence="2 5" id="KW-0479">Metal-binding</keyword>
<evidence type="ECO:0000256" key="1">
    <source>
        <dbReference type="ARBA" id="ARBA00008056"/>
    </source>
</evidence>
<dbReference type="GO" id="GO:0016491">
    <property type="term" value="F:oxidoreductase activity"/>
    <property type="evidence" value="ECO:0007669"/>
    <property type="project" value="UniProtKB-KW"/>
</dbReference>
<dbReference type="AlphaFoldDB" id="A0AA39DN79"/>
<dbReference type="SUPFAM" id="SSF51197">
    <property type="entry name" value="Clavaminate synthase-like"/>
    <property type="match status" value="1"/>
</dbReference>
<comment type="caution">
    <text evidence="7">The sequence shown here is derived from an EMBL/GenBank/DDBJ whole genome shotgun (WGS) entry which is preliminary data.</text>
</comment>
<dbReference type="FunFam" id="2.60.120.330:FF:000001">
    <property type="entry name" value="Protein SRG1"/>
    <property type="match status" value="1"/>
</dbReference>
<gene>
    <name evidence="7" type="ORF">PVL29_013146</name>
</gene>
<evidence type="ECO:0000259" key="6">
    <source>
        <dbReference type="PROSITE" id="PS51471"/>
    </source>
</evidence>
<organism evidence="7 8">
    <name type="scientific">Vitis rotundifolia</name>
    <name type="common">Muscadine grape</name>
    <dbReference type="NCBI Taxonomy" id="103349"/>
    <lineage>
        <taxon>Eukaryota</taxon>
        <taxon>Viridiplantae</taxon>
        <taxon>Streptophyta</taxon>
        <taxon>Embryophyta</taxon>
        <taxon>Tracheophyta</taxon>
        <taxon>Spermatophyta</taxon>
        <taxon>Magnoliopsida</taxon>
        <taxon>eudicotyledons</taxon>
        <taxon>Gunneridae</taxon>
        <taxon>Pentapetalae</taxon>
        <taxon>rosids</taxon>
        <taxon>Vitales</taxon>
        <taxon>Vitaceae</taxon>
        <taxon>Viteae</taxon>
        <taxon>Vitis</taxon>
    </lineage>
</organism>